<feature type="coiled-coil region" evidence="1">
    <location>
        <begin position="124"/>
        <end position="179"/>
    </location>
</feature>
<organism evidence="2 3">
    <name type="scientific">Tetrahymena thermophila (strain SB210)</name>
    <dbReference type="NCBI Taxonomy" id="312017"/>
    <lineage>
        <taxon>Eukaryota</taxon>
        <taxon>Sar</taxon>
        <taxon>Alveolata</taxon>
        <taxon>Ciliophora</taxon>
        <taxon>Intramacronucleata</taxon>
        <taxon>Oligohymenophorea</taxon>
        <taxon>Hymenostomatida</taxon>
        <taxon>Tetrahymenina</taxon>
        <taxon>Tetrahymenidae</taxon>
        <taxon>Tetrahymena</taxon>
    </lineage>
</organism>
<proteinExistence type="predicted"/>
<evidence type="ECO:0000256" key="1">
    <source>
        <dbReference type="SAM" id="Coils"/>
    </source>
</evidence>
<feature type="coiled-coil region" evidence="1">
    <location>
        <begin position="204"/>
        <end position="231"/>
    </location>
</feature>
<keyword evidence="1" id="KW-0175">Coiled coil</keyword>
<dbReference type="HOGENOM" id="CLU_1144545_0_0_1"/>
<dbReference type="InParanoid" id="Q23QT7"/>
<protein>
    <submittedName>
        <fullName evidence="2">Uncharacterized protein</fullName>
    </submittedName>
</protein>
<evidence type="ECO:0000313" key="3">
    <source>
        <dbReference type="Proteomes" id="UP000009168"/>
    </source>
</evidence>
<gene>
    <name evidence="2" type="ORF">TTHERM_00250960</name>
</gene>
<accession>Q23QT7</accession>
<sequence>MINNSVVNSQVYVPLQYSQTIPQKVIFQQPPPPPPRQLISSTAILQQPAKQIVQTQVFPQPIEKPIVILNSDVAGKFNYKVNELPPIQDNTDQYLLESLNLKIDRLIRMENVLNGSISQLSSTANAKEVLISQIREQRQKLEEIVRLQTIRVDELKAQLQRARSDLDQTAQIATETEKEVHNLKYVLNEKQNVVNQWKARGSEVERLNSDVNLLQSQLNQLQAQNQVLRNNIKLDPSYNYLII</sequence>
<evidence type="ECO:0000313" key="2">
    <source>
        <dbReference type="EMBL" id="EAR98801.1"/>
    </source>
</evidence>
<dbReference type="RefSeq" id="XP_001019046.1">
    <property type="nucleotide sequence ID" value="XM_001019046.3"/>
</dbReference>
<name>Q23QT7_TETTS</name>
<dbReference type="AlphaFoldDB" id="Q23QT7"/>
<dbReference type="EMBL" id="GG662647">
    <property type="protein sequence ID" value="EAR98801.1"/>
    <property type="molecule type" value="Genomic_DNA"/>
</dbReference>
<dbReference type="GeneID" id="7832016"/>
<keyword evidence="3" id="KW-1185">Reference proteome</keyword>
<dbReference type="Proteomes" id="UP000009168">
    <property type="component" value="Unassembled WGS sequence"/>
</dbReference>
<reference evidence="3" key="1">
    <citation type="journal article" date="2006" name="PLoS Biol.">
        <title>Macronuclear genome sequence of the ciliate Tetrahymena thermophila, a model eukaryote.</title>
        <authorList>
            <person name="Eisen J.A."/>
            <person name="Coyne R.S."/>
            <person name="Wu M."/>
            <person name="Wu D."/>
            <person name="Thiagarajan M."/>
            <person name="Wortman J.R."/>
            <person name="Badger J.H."/>
            <person name="Ren Q."/>
            <person name="Amedeo P."/>
            <person name="Jones K.M."/>
            <person name="Tallon L.J."/>
            <person name="Delcher A.L."/>
            <person name="Salzberg S.L."/>
            <person name="Silva J.C."/>
            <person name="Haas B.J."/>
            <person name="Majoros W.H."/>
            <person name="Farzad M."/>
            <person name="Carlton J.M."/>
            <person name="Smith R.K. Jr."/>
            <person name="Garg J."/>
            <person name="Pearlman R.E."/>
            <person name="Karrer K.M."/>
            <person name="Sun L."/>
            <person name="Manning G."/>
            <person name="Elde N.C."/>
            <person name="Turkewitz A.P."/>
            <person name="Asai D.J."/>
            <person name="Wilkes D.E."/>
            <person name="Wang Y."/>
            <person name="Cai H."/>
            <person name="Collins K."/>
            <person name="Stewart B.A."/>
            <person name="Lee S.R."/>
            <person name="Wilamowska K."/>
            <person name="Weinberg Z."/>
            <person name="Ruzzo W.L."/>
            <person name="Wloga D."/>
            <person name="Gaertig J."/>
            <person name="Frankel J."/>
            <person name="Tsao C.-C."/>
            <person name="Gorovsky M.A."/>
            <person name="Keeling P.J."/>
            <person name="Waller R.F."/>
            <person name="Patron N.J."/>
            <person name="Cherry J.M."/>
            <person name="Stover N.A."/>
            <person name="Krieger C.J."/>
            <person name="del Toro C."/>
            <person name="Ryder H.F."/>
            <person name="Williamson S.C."/>
            <person name="Barbeau R.A."/>
            <person name="Hamilton E.P."/>
            <person name="Orias E."/>
        </authorList>
    </citation>
    <scope>NUCLEOTIDE SEQUENCE [LARGE SCALE GENOMIC DNA]</scope>
    <source>
        <strain evidence="3">SB210</strain>
    </source>
</reference>
<dbReference type="KEGG" id="tet:TTHERM_00250960"/>